<keyword evidence="7 10" id="KW-0472">Membrane</keyword>
<evidence type="ECO:0000256" key="1">
    <source>
        <dbReference type="ARBA" id="ARBA00004651"/>
    </source>
</evidence>
<dbReference type="GO" id="GO:0005549">
    <property type="term" value="F:odorant binding"/>
    <property type="evidence" value="ECO:0007669"/>
    <property type="project" value="InterPro"/>
</dbReference>
<dbReference type="GO" id="GO:0005886">
    <property type="term" value="C:plasma membrane"/>
    <property type="evidence" value="ECO:0007669"/>
    <property type="project" value="UniProtKB-SubCell"/>
</dbReference>
<reference evidence="11" key="2">
    <citation type="submission" date="2022-10" db="EMBL/GenBank/DDBJ databases">
        <authorList>
            <consortium name="ENA_rothamsted_submissions"/>
            <consortium name="culmorum"/>
            <person name="King R."/>
        </authorList>
    </citation>
    <scope>NUCLEOTIDE SEQUENCE</scope>
</reference>
<evidence type="ECO:0000256" key="10">
    <source>
        <dbReference type="SAM" id="Phobius"/>
    </source>
</evidence>
<evidence type="ECO:0008006" key="13">
    <source>
        <dbReference type="Google" id="ProtNLM"/>
    </source>
</evidence>
<dbReference type="Proteomes" id="UP001153714">
    <property type="component" value="Chromosome 4"/>
</dbReference>
<keyword evidence="2" id="KW-1003">Cell membrane</keyword>
<keyword evidence="3" id="KW-0716">Sensory transduction</keyword>
<dbReference type="InterPro" id="IPR004117">
    <property type="entry name" value="7tm6_olfct_rcpt"/>
</dbReference>
<reference evidence="11" key="1">
    <citation type="submission" date="2021-12" db="EMBL/GenBank/DDBJ databases">
        <authorList>
            <person name="King R."/>
        </authorList>
    </citation>
    <scope>NUCLEOTIDE SEQUENCE</scope>
</reference>
<keyword evidence="6 10" id="KW-1133">Transmembrane helix</keyword>
<keyword evidence="5" id="KW-0552">Olfaction</keyword>
<evidence type="ECO:0000256" key="8">
    <source>
        <dbReference type="ARBA" id="ARBA00023170"/>
    </source>
</evidence>
<evidence type="ECO:0000256" key="7">
    <source>
        <dbReference type="ARBA" id="ARBA00023136"/>
    </source>
</evidence>
<dbReference type="EMBL" id="OU893335">
    <property type="protein sequence ID" value="CAG9792323.1"/>
    <property type="molecule type" value="Genomic_DNA"/>
</dbReference>
<proteinExistence type="predicted"/>
<comment type="subcellular location">
    <subcellularLocation>
        <location evidence="1">Cell membrane</location>
        <topology evidence="1">Multi-pass membrane protein</topology>
    </subcellularLocation>
</comment>
<organism evidence="11 12">
    <name type="scientific">Diatraea saccharalis</name>
    <name type="common">sugarcane borer</name>
    <dbReference type="NCBI Taxonomy" id="40085"/>
    <lineage>
        <taxon>Eukaryota</taxon>
        <taxon>Metazoa</taxon>
        <taxon>Ecdysozoa</taxon>
        <taxon>Arthropoda</taxon>
        <taxon>Hexapoda</taxon>
        <taxon>Insecta</taxon>
        <taxon>Pterygota</taxon>
        <taxon>Neoptera</taxon>
        <taxon>Endopterygota</taxon>
        <taxon>Lepidoptera</taxon>
        <taxon>Glossata</taxon>
        <taxon>Ditrysia</taxon>
        <taxon>Pyraloidea</taxon>
        <taxon>Crambidae</taxon>
        <taxon>Crambinae</taxon>
        <taxon>Diatraea</taxon>
    </lineage>
</organism>
<evidence type="ECO:0000256" key="6">
    <source>
        <dbReference type="ARBA" id="ARBA00022989"/>
    </source>
</evidence>
<protein>
    <recommendedName>
        <fullName evidence="13">Odorant receptor</fullName>
    </recommendedName>
</protein>
<keyword evidence="12" id="KW-1185">Reference proteome</keyword>
<accession>A0A9N9R9F3</accession>
<feature type="transmembrane region" description="Helical" evidence="10">
    <location>
        <begin position="58"/>
        <end position="77"/>
    </location>
</feature>
<evidence type="ECO:0000256" key="3">
    <source>
        <dbReference type="ARBA" id="ARBA00022606"/>
    </source>
</evidence>
<dbReference type="PANTHER" id="PTHR21137:SF35">
    <property type="entry name" value="ODORANT RECEPTOR 19A-RELATED"/>
    <property type="match status" value="1"/>
</dbReference>
<dbReference type="PANTHER" id="PTHR21137">
    <property type="entry name" value="ODORANT RECEPTOR"/>
    <property type="match status" value="1"/>
</dbReference>
<keyword evidence="8" id="KW-0675">Receptor</keyword>
<name>A0A9N9R9F3_9NEOP</name>
<evidence type="ECO:0000256" key="9">
    <source>
        <dbReference type="ARBA" id="ARBA00023224"/>
    </source>
</evidence>
<evidence type="ECO:0000256" key="5">
    <source>
        <dbReference type="ARBA" id="ARBA00022725"/>
    </source>
</evidence>
<keyword evidence="9" id="KW-0807">Transducer</keyword>
<feature type="transmembrane region" description="Helical" evidence="10">
    <location>
        <begin position="260"/>
        <end position="282"/>
    </location>
</feature>
<evidence type="ECO:0000256" key="4">
    <source>
        <dbReference type="ARBA" id="ARBA00022692"/>
    </source>
</evidence>
<keyword evidence="4 10" id="KW-0812">Transmembrane</keyword>
<feature type="transmembrane region" description="Helical" evidence="10">
    <location>
        <begin position="193"/>
        <end position="220"/>
    </location>
</feature>
<evidence type="ECO:0000256" key="2">
    <source>
        <dbReference type="ARBA" id="ARBA00022475"/>
    </source>
</evidence>
<dbReference type="AlphaFoldDB" id="A0A9N9R9F3"/>
<dbReference type="OrthoDB" id="6597368at2759"/>
<dbReference type="GO" id="GO:0007165">
    <property type="term" value="P:signal transduction"/>
    <property type="evidence" value="ECO:0007669"/>
    <property type="project" value="UniProtKB-KW"/>
</dbReference>
<evidence type="ECO:0000313" key="12">
    <source>
        <dbReference type="Proteomes" id="UP001153714"/>
    </source>
</evidence>
<evidence type="ECO:0000313" key="11">
    <source>
        <dbReference type="EMBL" id="CAG9792323.1"/>
    </source>
</evidence>
<sequence length="291" mass="34119">MLATMSLVKVSTFYYWQQHWLDIINYVTKIDLAERQTNDKRKMELINNFTKYCRKITYSYWFLVYTTVSFVICYPLAKYLFSSTYRQNVNNGTEPYFEIVRSWVPFDKSTAKGYFVASIYQAFSAIVGGGWITTCDSNAIVLMVFFRADLELLRIDCTNIFGTKHAQVSDDIAIQRLKECKRRHVELMKYYHLFDYCLSPIMFCYMIVCSIMLCVTAYQITSLDLSSAPFESIWWERGVEHRKNLHILTSQLRQVVKFSVGPFTTLTVATFIQIIKGAYSYYTLLSKSQMK</sequence>
<gene>
    <name evidence="11" type="ORF">DIATSA_LOCUS9869</name>
</gene>
<dbReference type="Pfam" id="PF02949">
    <property type="entry name" value="7tm_6"/>
    <property type="match status" value="2"/>
</dbReference>
<dbReference type="GO" id="GO:0004984">
    <property type="term" value="F:olfactory receptor activity"/>
    <property type="evidence" value="ECO:0007669"/>
    <property type="project" value="InterPro"/>
</dbReference>